<reference evidence="4 5" key="1">
    <citation type="journal article" date="2018" name="Cell">
        <title>The Chara Genome: Secondary Complexity and Implications for Plant Terrestrialization.</title>
        <authorList>
            <person name="Nishiyama T."/>
            <person name="Sakayama H."/>
            <person name="Vries J.D."/>
            <person name="Buschmann H."/>
            <person name="Saint-Marcoux D."/>
            <person name="Ullrich K.K."/>
            <person name="Haas F.B."/>
            <person name="Vanderstraeten L."/>
            <person name="Becker D."/>
            <person name="Lang D."/>
            <person name="Vosolsobe S."/>
            <person name="Rombauts S."/>
            <person name="Wilhelmsson P.K.I."/>
            <person name="Janitza P."/>
            <person name="Kern R."/>
            <person name="Heyl A."/>
            <person name="Rumpler F."/>
            <person name="Villalobos L.I.A.C."/>
            <person name="Clay J.M."/>
            <person name="Skokan R."/>
            <person name="Toyoda A."/>
            <person name="Suzuki Y."/>
            <person name="Kagoshima H."/>
            <person name="Schijlen E."/>
            <person name="Tajeshwar N."/>
            <person name="Catarino B."/>
            <person name="Hetherington A.J."/>
            <person name="Saltykova A."/>
            <person name="Bonnot C."/>
            <person name="Breuninger H."/>
            <person name="Symeonidi A."/>
            <person name="Radhakrishnan G.V."/>
            <person name="Van Nieuwerburgh F."/>
            <person name="Deforce D."/>
            <person name="Chang C."/>
            <person name="Karol K.G."/>
            <person name="Hedrich R."/>
            <person name="Ulvskov P."/>
            <person name="Glockner G."/>
            <person name="Delwiche C.F."/>
            <person name="Petrasek J."/>
            <person name="Van de Peer Y."/>
            <person name="Friml J."/>
            <person name="Beilby M."/>
            <person name="Dolan L."/>
            <person name="Kohara Y."/>
            <person name="Sugano S."/>
            <person name="Fujiyama A."/>
            <person name="Delaux P.-M."/>
            <person name="Quint M."/>
            <person name="TheiBen G."/>
            <person name="Hagemann M."/>
            <person name="Harholt J."/>
            <person name="Dunand C."/>
            <person name="Zachgo S."/>
            <person name="Langdale J."/>
            <person name="Maumus F."/>
            <person name="Straeten D.V.D."/>
            <person name="Gould S.B."/>
            <person name="Rensing S.A."/>
        </authorList>
    </citation>
    <scope>NUCLEOTIDE SEQUENCE [LARGE SCALE GENOMIC DNA]</scope>
    <source>
        <strain evidence="4 5">S276</strain>
    </source>
</reference>
<keyword evidence="5" id="KW-1185">Reference proteome</keyword>
<dbReference type="InterPro" id="IPR050452">
    <property type="entry name" value="Metacaspase"/>
</dbReference>
<gene>
    <name evidence="4" type="ORF">CBR_g24336</name>
</gene>
<comment type="similarity">
    <text evidence="1">Belongs to the peptidase C14B family.</text>
</comment>
<evidence type="ECO:0000256" key="2">
    <source>
        <dbReference type="SAM" id="MobiDB-lite"/>
    </source>
</evidence>
<evidence type="ECO:0000313" key="5">
    <source>
        <dbReference type="Proteomes" id="UP000265515"/>
    </source>
</evidence>
<dbReference type="InterPro" id="IPR011600">
    <property type="entry name" value="Pept_C14_caspase"/>
</dbReference>
<feature type="region of interest" description="Disordered" evidence="2">
    <location>
        <begin position="223"/>
        <end position="266"/>
    </location>
</feature>
<dbReference type="GO" id="GO:0005737">
    <property type="term" value="C:cytoplasm"/>
    <property type="evidence" value="ECO:0007669"/>
    <property type="project" value="TreeGrafter"/>
</dbReference>
<name>A0A388JMG5_CHABU</name>
<feature type="compositionally biased region" description="Basic and acidic residues" evidence="2">
    <location>
        <begin position="471"/>
        <end position="481"/>
    </location>
</feature>
<evidence type="ECO:0000256" key="1">
    <source>
        <dbReference type="ARBA" id="ARBA00009005"/>
    </source>
</evidence>
<organism evidence="4 5">
    <name type="scientific">Chara braunii</name>
    <name type="common">Braun's stonewort</name>
    <dbReference type="NCBI Taxonomy" id="69332"/>
    <lineage>
        <taxon>Eukaryota</taxon>
        <taxon>Viridiplantae</taxon>
        <taxon>Streptophyta</taxon>
        <taxon>Charophyceae</taxon>
        <taxon>Charales</taxon>
        <taxon>Characeae</taxon>
        <taxon>Chara</taxon>
    </lineage>
</organism>
<dbReference type="Gramene" id="GBG58987">
    <property type="protein sequence ID" value="GBG58987"/>
    <property type="gene ID" value="CBR_g24336"/>
</dbReference>
<protein>
    <recommendedName>
        <fullName evidence="3">Peptidase C14 caspase domain-containing protein</fullName>
    </recommendedName>
</protein>
<feature type="compositionally biased region" description="Basic and acidic residues" evidence="2">
    <location>
        <begin position="755"/>
        <end position="768"/>
    </location>
</feature>
<dbReference type="OrthoDB" id="3223806at2759"/>
<feature type="compositionally biased region" description="Basic and acidic residues" evidence="2">
    <location>
        <begin position="292"/>
        <end position="308"/>
    </location>
</feature>
<accession>A0A388JMG5</accession>
<dbReference type="PANTHER" id="PTHR48104:SF30">
    <property type="entry name" value="METACASPASE-1"/>
    <property type="match status" value="1"/>
</dbReference>
<feature type="region of interest" description="Disordered" evidence="2">
    <location>
        <begin position="792"/>
        <end position="823"/>
    </location>
</feature>
<dbReference type="GO" id="GO:0004197">
    <property type="term" value="F:cysteine-type endopeptidase activity"/>
    <property type="evidence" value="ECO:0007669"/>
    <property type="project" value="InterPro"/>
</dbReference>
<feature type="region of interest" description="Disordered" evidence="2">
    <location>
        <begin position="748"/>
        <end position="775"/>
    </location>
</feature>
<sequence>MQAGDCLVFYYSGHGIQVKDLDGDELDGYDEALVPVDFEKSGVMLDDEINQLIVRPLIKGVRLHAIIDACHSGTMLDLPYLCKVSRLTGSVSWEDQKPRDRQTTSKSTSGGKAFCFSGCRDHQRSTELKLGDTGETSGALTYHFIQAIEKGQARTYKSLLAAIRQGIRWDERMTVLAVLFSPKQLRDKDGRFVGNRIDVSSCSELEEAAIKSKSDLRLAPAKNSAKNIAKKPRDLDVQGEMSAADRRQSSCSSPLAPIAEDDCEGTKKAKRKPFYKAVYNAFQYSLHIPRRGSRDSSEPDSKEFDPDCRTPVPAADQGSSYTTTDKGEQRTQGNVLNRPPSPFEFGSSAFRPPPFEDEDSPAITAPQQRPSVVVSDAYRGVCPEQVSAAQIACDRSKEENGEEKKKLRKKEEREGWVAHDKVWPSRAVVGEHCGLDLIGTGSWEARGRESEVAENGEVSADGQTTAGNLDYRLDEEKRTAEENEEETGEEGREVEQEEDEDVWESGEESSNGESADEITFTEGNDRDFGGMRAGRETDDGARDSDFDDETFTSEATTGDGEEEEEELHWKDQLEEFEDVIRKSGLLTPAECSSFIDYDEESNTVEWGEQLEALEEVVRKSGLLVPPPSSTGDAGWDATDEGWEEKIDHLEEQVLKSGLLEEIQDKVRKSGLLTQRVSMGGLVDESGELRKGPKSGALSQRGTLPRSGVLLPQSGALQGSGMLLPGSGMLVRRESLRASYDSSGVLHIHTEPYVPDEERAANEGDHGEGESQSPRRVSRITLLLNAIYEVFGGSRTGNSPRKEENAHKKPNGENRDQKDGKERRSAASALAQWLASIVYRGQKKIHKRKRRKYLRLALFPSQVPQLSASCRFRPSREDYTCSRSLIRDVVRDYTCSGSLIRDVVRDYGRGKQGIVRVLRRLFLNHQAVDCRDEQWICQIPSWSAFRWFCYGKLTKCRMYHEYITKTSDGCTRR</sequence>
<dbReference type="EMBL" id="BFEA01000002">
    <property type="protein sequence ID" value="GBG58987.1"/>
    <property type="molecule type" value="Genomic_DNA"/>
</dbReference>
<dbReference type="PANTHER" id="PTHR48104">
    <property type="entry name" value="METACASPASE-4"/>
    <property type="match status" value="1"/>
</dbReference>
<feature type="compositionally biased region" description="Basic and acidic residues" evidence="2">
    <location>
        <begin position="523"/>
        <end position="544"/>
    </location>
</feature>
<comment type="caution">
    <text evidence="4">The sequence shown here is derived from an EMBL/GenBank/DDBJ whole genome shotgun (WGS) entry which is preliminary data.</text>
</comment>
<feature type="compositionally biased region" description="Acidic residues" evidence="2">
    <location>
        <begin position="495"/>
        <end position="507"/>
    </location>
</feature>
<proteinExistence type="inferred from homology"/>
<dbReference type="AlphaFoldDB" id="A0A388JMG5"/>
<feature type="domain" description="Peptidase C14 caspase" evidence="3">
    <location>
        <begin position="3"/>
        <end position="168"/>
    </location>
</feature>
<evidence type="ECO:0000259" key="3">
    <source>
        <dbReference type="Pfam" id="PF00656"/>
    </source>
</evidence>
<dbReference type="Proteomes" id="UP000265515">
    <property type="component" value="Unassembled WGS sequence"/>
</dbReference>
<evidence type="ECO:0000313" key="4">
    <source>
        <dbReference type="EMBL" id="GBG58987.1"/>
    </source>
</evidence>
<feature type="region of interest" description="Disordered" evidence="2">
    <location>
        <begin position="395"/>
        <end position="416"/>
    </location>
</feature>
<dbReference type="Gene3D" id="3.40.50.12660">
    <property type="match status" value="1"/>
</dbReference>
<dbReference type="Pfam" id="PF00656">
    <property type="entry name" value="Peptidase_C14"/>
    <property type="match status" value="1"/>
</dbReference>
<feature type="region of interest" description="Disordered" evidence="2">
    <location>
        <begin position="289"/>
        <end position="370"/>
    </location>
</feature>
<feature type="region of interest" description="Disordered" evidence="2">
    <location>
        <begin position="684"/>
        <end position="705"/>
    </location>
</feature>
<feature type="compositionally biased region" description="Polar residues" evidence="2">
    <location>
        <begin position="317"/>
        <end position="335"/>
    </location>
</feature>
<feature type="region of interest" description="Disordered" evidence="2">
    <location>
        <begin position="443"/>
        <end position="569"/>
    </location>
</feature>
<feature type="compositionally biased region" description="Basic and acidic residues" evidence="2">
    <location>
        <begin position="799"/>
        <end position="823"/>
    </location>
</feature>
<dbReference type="GO" id="GO:0006508">
    <property type="term" value="P:proteolysis"/>
    <property type="evidence" value="ECO:0007669"/>
    <property type="project" value="InterPro"/>
</dbReference>